<proteinExistence type="predicted"/>
<reference evidence="1" key="1">
    <citation type="submission" date="2020-08" db="EMBL/GenBank/DDBJ databases">
        <title>Multicomponent nature underlies the extraordinary mechanical properties of spider dragline silk.</title>
        <authorList>
            <person name="Kono N."/>
            <person name="Nakamura H."/>
            <person name="Mori M."/>
            <person name="Yoshida Y."/>
            <person name="Ohtoshi R."/>
            <person name="Malay A.D."/>
            <person name="Moran D.A.P."/>
            <person name="Tomita M."/>
            <person name="Numata K."/>
            <person name="Arakawa K."/>
        </authorList>
    </citation>
    <scope>NUCLEOTIDE SEQUENCE</scope>
</reference>
<evidence type="ECO:0000313" key="2">
    <source>
        <dbReference type="Proteomes" id="UP000887159"/>
    </source>
</evidence>
<protein>
    <submittedName>
        <fullName evidence="1">Uncharacterized protein</fullName>
    </submittedName>
</protein>
<gene>
    <name evidence="1" type="primary">NCL1_23207</name>
    <name evidence="1" type="ORF">TNCV_3120161</name>
</gene>
<dbReference type="AlphaFoldDB" id="A0A8X7BGJ1"/>
<name>A0A8X7BGJ1_TRICX</name>
<keyword evidence="2" id="KW-1185">Reference proteome</keyword>
<dbReference type="EMBL" id="BMAU01021394">
    <property type="protein sequence ID" value="GFY30856.1"/>
    <property type="molecule type" value="Genomic_DNA"/>
</dbReference>
<accession>A0A8X7BGJ1</accession>
<comment type="caution">
    <text evidence="1">The sequence shown here is derived from an EMBL/GenBank/DDBJ whole genome shotgun (WGS) entry which is preliminary data.</text>
</comment>
<dbReference type="Proteomes" id="UP000887159">
    <property type="component" value="Unassembled WGS sequence"/>
</dbReference>
<sequence>MRGILCKNTLVRNPWCSRHRRIDEADISTPIEVDQRAAFSLQEAVRSFTAMWSRCRSSLTDVPFRHPMPVFRVVWCFSVNCFQTSIIVEPFRCTRTPIAR</sequence>
<organism evidence="1 2">
    <name type="scientific">Trichonephila clavipes</name>
    <name type="common">Golden silk orbweaver</name>
    <name type="synonym">Nephila clavipes</name>
    <dbReference type="NCBI Taxonomy" id="2585209"/>
    <lineage>
        <taxon>Eukaryota</taxon>
        <taxon>Metazoa</taxon>
        <taxon>Ecdysozoa</taxon>
        <taxon>Arthropoda</taxon>
        <taxon>Chelicerata</taxon>
        <taxon>Arachnida</taxon>
        <taxon>Araneae</taxon>
        <taxon>Araneomorphae</taxon>
        <taxon>Entelegynae</taxon>
        <taxon>Araneoidea</taxon>
        <taxon>Nephilidae</taxon>
        <taxon>Trichonephila</taxon>
    </lineage>
</organism>
<evidence type="ECO:0000313" key="1">
    <source>
        <dbReference type="EMBL" id="GFY30856.1"/>
    </source>
</evidence>